<dbReference type="EMBL" id="CP069103">
    <property type="protein sequence ID" value="QSS52065.1"/>
    <property type="molecule type" value="Genomic_DNA"/>
</dbReference>
<proteinExistence type="predicted"/>
<gene>
    <name evidence="1" type="ORF">I7I53_07567</name>
</gene>
<dbReference type="VEuPathDB" id="FungiDB:I7I53_07567"/>
<reference evidence="1" key="1">
    <citation type="submission" date="2021-01" db="EMBL/GenBank/DDBJ databases">
        <title>Chromosome-level genome assembly of a human fungal pathogen reveals clustering of transcriptionally co-regulated genes.</title>
        <authorList>
            <person name="Voorhies M."/>
            <person name="Cohen S."/>
            <person name="Shea T.P."/>
            <person name="Petrus S."/>
            <person name="Munoz J.F."/>
            <person name="Poplawski S."/>
            <person name="Goldman W.E."/>
            <person name="Michael T."/>
            <person name="Cuomo C.A."/>
            <person name="Sil A."/>
            <person name="Beyhan S."/>
        </authorList>
    </citation>
    <scope>NUCLEOTIDE SEQUENCE</scope>
    <source>
        <strain evidence="1">H88</strain>
    </source>
</reference>
<organism evidence="1 2">
    <name type="scientific">Ajellomyces capsulatus (strain H88)</name>
    <name type="common">Darling's disease fungus</name>
    <name type="synonym">Histoplasma capsulatum</name>
    <dbReference type="NCBI Taxonomy" id="544711"/>
    <lineage>
        <taxon>Eukaryota</taxon>
        <taxon>Fungi</taxon>
        <taxon>Dikarya</taxon>
        <taxon>Ascomycota</taxon>
        <taxon>Pezizomycotina</taxon>
        <taxon>Eurotiomycetes</taxon>
        <taxon>Eurotiomycetidae</taxon>
        <taxon>Onygenales</taxon>
        <taxon>Ajellomycetaceae</taxon>
        <taxon>Histoplasma</taxon>
    </lineage>
</organism>
<evidence type="ECO:0000313" key="2">
    <source>
        <dbReference type="Proteomes" id="UP000663419"/>
    </source>
</evidence>
<name>A0A8A1LGK1_AJEC8</name>
<dbReference type="Proteomes" id="UP000663419">
    <property type="component" value="Chromosome 2"/>
</dbReference>
<protein>
    <submittedName>
        <fullName evidence="1">Uncharacterized protein</fullName>
    </submittedName>
</protein>
<evidence type="ECO:0000313" key="1">
    <source>
        <dbReference type="EMBL" id="QSS52065.1"/>
    </source>
</evidence>
<sequence length="65" mass="7996">MGKTKNLISTILCQYRLLGRSRWRWKSTRTGDHYPMRRIHYDVFIFEIQIFKEMRYLGGHFSLRS</sequence>
<dbReference type="AlphaFoldDB" id="A0A8A1LGK1"/>
<accession>A0A8A1LGK1</accession>